<dbReference type="PROSITE" id="PS50089">
    <property type="entry name" value="ZF_RING_2"/>
    <property type="match status" value="1"/>
</dbReference>
<dbReference type="InterPro" id="IPR013083">
    <property type="entry name" value="Znf_RING/FYVE/PHD"/>
</dbReference>
<dbReference type="InterPro" id="IPR052443">
    <property type="entry name" value="E3_ubiq-ligase_RNF220-like"/>
</dbReference>
<gene>
    <name evidence="4" type="ORF">LAESUDRAFT_726940</name>
</gene>
<evidence type="ECO:0000259" key="3">
    <source>
        <dbReference type="PROSITE" id="PS50089"/>
    </source>
</evidence>
<dbReference type="InterPro" id="IPR001841">
    <property type="entry name" value="Znf_RING"/>
</dbReference>
<dbReference type="GO" id="GO:0016567">
    <property type="term" value="P:protein ubiquitination"/>
    <property type="evidence" value="ECO:0007669"/>
    <property type="project" value="TreeGrafter"/>
</dbReference>
<dbReference type="InParanoid" id="A0A165DUI9"/>
<organism evidence="4 5">
    <name type="scientific">Laetiporus sulphureus 93-53</name>
    <dbReference type="NCBI Taxonomy" id="1314785"/>
    <lineage>
        <taxon>Eukaryota</taxon>
        <taxon>Fungi</taxon>
        <taxon>Dikarya</taxon>
        <taxon>Basidiomycota</taxon>
        <taxon>Agaricomycotina</taxon>
        <taxon>Agaricomycetes</taxon>
        <taxon>Polyporales</taxon>
        <taxon>Laetiporus</taxon>
    </lineage>
</organism>
<dbReference type="OrthoDB" id="6270329at2759"/>
<dbReference type="Proteomes" id="UP000076871">
    <property type="component" value="Unassembled WGS sequence"/>
</dbReference>
<feature type="region of interest" description="Disordered" evidence="2">
    <location>
        <begin position="298"/>
        <end position="318"/>
    </location>
</feature>
<dbReference type="Pfam" id="PF13923">
    <property type="entry name" value="zf-C3HC4_2"/>
    <property type="match status" value="1"/>
</dbReference>
<dbReference type="GO" id="GO:0061630">
    <property type="term" value="F:ubiquitin protein ligase activity"/>
    <property type="evidence" value="ECO:0007669"/>
    <property type="project" value="TreeGrafter"/>
</dbReference>
<name>A0A165DUI9_9APHY</name>
<dbReference type="GO" id="GO:0008270">
    <property type="term" value="F:zinc ion binding"/>
    <property type="evidence" value="ECO:0007669"/>
    <property type="project" value="UniProtKB-KW"/>
</dbReference>
<protein>
    <recommendedName>
        <fullName evidence="3">RING-type domain-containing protein</fullName>
    </recommendedName>
</protein>
<evidence type="ECO:0000256" key="1">
    <source>
        <dbReference type="PROSITE-ProRule" id="PRU00175"/>
    </source>
</evidence>
<dbReference type="Pfam" id="PF15926">
    <property type="entry name" value="RNF220"/>
    <property type="match status" value="1"/>
</dbReference>
<proteinExistence type="predicted"/>
<dbReference type="AlphaFoldDB" id="A0A165DUI9"/>
<evidence type="ECO:0000313" key="4">
    <source>
        <dbReference type="EMBL" id="KZT05653.1"/>
    </source>
</evidence>
<accession>A0A165DUI9</accession>
<reference evidence="4 5" key="1">
    <citation type="journal article" date="2016" name="Mol. Biol. Evol.">
        <title>Comparative Genomics of Early-Diverging Mushroom-Forming Fungi Provides Insights into the Origins of Lignocellulose Decay Capabilities.</title>
        <authorList>
            <person name="Nagy L.G."/>
            <person name="Riley R."/>
            <person name="Tritt A."/>
            <person name="Adam C."/>
            <person name="Daum C."/>
            <person name="Floudas D."/>
            <person name="Sun H."/>
            <person name="Yadav J.S."/>
            <person name="Pangilinan J."/>
            <person name="Larsson K.H."/>
            <person name="Matsuura K."/>
            <person name="Barry K."/>
            <person name="Labutti K."/>
            <person name="Kuo R."/>
            <person name="Ohm R.A."/>
            <person name="Bhattacharya S.S."/>
            <person name="Shirouzu T."/>
            <person name="Yoshinaga Y."/>
            <person name="Martin F.M."/>
            <person name="Grigoriev I.V."/>
            <person name="Hibbett D.S."/>
        </authorList>
    </citation>
    <scope>NUCLEOTIDE SEQUENCE [LARGE SCALE GENOMIC DNA]</scope>
    <source>
        <strain evidence="4 5">93-53</strain>
    </source>
</reference>
<feature type="region of interest" description="Disordered" evidence="2">
    <location>
        <begin position="1"/>
        <end position="43"/>
    </location>
</feature>
<feature type="domain" description="RING-type" evidence="3">
    <location>
        <begin position="402"/>
        <end position="441"/>
    </location>
</feature>
<dbReference type="EMBL" id="KV427629">
    <property type="protein sequence ID" value="KZT05653.1"/>
    <property type="molecule type" value="Genomic_DNA"/>
</dbReference>
<evidence type="ECO:0000313" key="5">
    <source>
        <dbReference type="Proteomes" id="UP000076871"/>
    </source>
</evidence>
<sequence length="454" mass="50637">MPLSRRAQGKKRERAKSSSDVDESDAGMFMDSQPAPAPRIKKQKRAETRVCPVCDEAIPVRLLGKHSEFEMARVEEIMHHIGSAEVLADAEPDEGLTSRSRRSTLKVRKGITGSALASTSETTLDQIPKVVRMIRNRRKQRHAKLREMTRGNEDALWWGGRRFGKKERREGTVCPICAKVVMGDLDVVEAHVDSCIAHVRMSEEQSHASRHVRRDMDFDLEVDIDGEAIESVTAGVNFQGTGFNIRDRTQQDIDDEVDVDGEDEMLYGAAQFSEGDIIALSNPLGEARYEEGDVEVDADADTEESGDTAISRRREENNDTQDAAMLRSLVAEGKSLRRRLEAVEDVKQTIGEVIGVDEAEEVDSAIEKVLREGDRTALIEALERKVNLMVSTRVSTSTSLICRICLDPYTEPTVSTGCWHTCCRECWLRCLGSTKLCPICKRITAAVDLRGIYL</sequence>
<dbReference type="PANTHER" id="PTHR13459">
    <property type="entry name" value="E3 UBIQUITIN-PROTEIN LIGASE RNF220 ISOFORM X1"/>
    <property type="match status" value="1"/>
</dbReference>
<dbReference type="Gene3D" id="3.30.40.10">
    <property type="entry name" value="Zinc/RING finger domain, C3HC4 (zinc finger)"/>
    <property type="match status" value="1"/>
</dbReference>
<keyword evidence="1" id="KW-0862">Zinc</keyword>
<dbReference type="SUPFAM" id="SSF57850">
    <property type="entry name" value="RING/U-box"/>
    <property type="match status" value="1"/>
</dbReference>
<keyword evidence="1" id="KW-0863">Zinc-finger</keyword>
<dbReference type="PANTHER" id="PTHR13459:SF1">
    <property type="entry name" value="E3 UBIQUITIN-PROTEIN LIGASE RNF220 ISOFORM X1"/>
    <property type="match status" value="1"/>
</dbReference>
<keyword evidence="5" id="KW-1185">Reference proteome</keyword>
<dbReference type="STRING" id="1314785.A0A165DUI9"/>
<keyword evidence="1" id="KW-0479">Metal-binding</keyword>
<dbReference type="InterPro" id="IPR031824">
    <property type="entry name" value="RNF220_mid"/>
</dbReference>
<dbReference type="RefSeq" id="XP_040763393.1">
    <property type="nucleotide sequence ID" value="XM_040909130.1"/>
</dbReference>
<dbReference type="GeneID" id="63826159"/>
<evidence type="ECO:0000256" key="2">
    <source>
        <dbReference type="SAM" id="MobiDB-lite"/>
    </source>
</evidence>